<dbReference type="InterPro" id="IPR002372">
    <property type="entry name" value="PQQ_rpt_dom"/>
</dbReference>
<reference evidence="4" key="1">
    <citation type="submission" date="2022-10" db="EMBL/GenBank/DDBJ databases">
        <title>The complete genomes of actinobacterial strains from the NBC collection.</title>
        <authorList>
            <person name="Joergensen T.S."/>
            <person name="Alvarez Arevalo M."/>
            <person name="Sterndorff E.B."/>
            <person name="Faurdal D."/>
            <person name="Vuksanovic O."/>
            <person name="Mourched A.-S."/>
            <person name="Charusanti P."/>
            <person name="Shaw S."/>
            <person name="Blin K."/>
            <person name="Weber T."/>
        </authorList>
    </citation>
    <scope>NUCLEOTIDE SEQUENCE</scope>
    <source>
        <strain evidence="4">NBC_00060</strain>
    </source>
</reference>
<gene>
    <name evidence="4" type="ORF">OHV25_21460</name>
</gene>
<dbReference type="SUPFAM" id="SSF50998">
    <property type="entry name" value="Quinoprotein alcohol dehydrogenase-like"/>
    <property type="match status" value="1"/>
</dbReference>
<keyword evidence="2" id="KW-0472">Membrane</keyword>
<evidence type="ECO:0000256" key="2">
    <source>
        <dbReference type="SAM" id="Phobius"/>
    </source>
</evidence>
<dbReference type="EMBL" id="CP108253">
    <property type="protein sequence ID" value="WTU41960.1"/>
    <property type="molecule type" value="Genomic_DNA"/>
</dbReference>
<feature type="compositionally biased region" description="Low complexity" evidence="1">
    <location>
        <begin position="1"/>
        <end position="11"/>
    </location>
</feature>
<proteinExistence type="predicted"/>
<dbReference type="Gene3D" id="2.130.10.10">
    <property type="entry name" value="YVTN repeat-like/Quinoprotein amine dehydrogenase"/>
    <property type="match status" value="1"/>
</dbReference>
<feature type="compositionally biased region" description="Low complexity" evidence="1">
    <location>
        <begin position="58"/>
        <end position="107"/>
    </location>
</feature>
<feature type="compositionally biased region" description="Basic and acidic residues" evidence="1">
    <location>
        <begin position="152"/>
        <end position="162"/>
    </location>
</feature>
<evidence type="ECO:0000256" key="1">
    <source>
        <dbReference type="SAM" id="MobiDB-lite"/>
    </source>
</evidence>
<dbReference type="Pfam" id="PF13360">
    <property type="entry name" value="PQQ_2"/>
    <property type="match status" value="1"/>
</dbReference>
<keyword evidence="2" id="KW-1133">Transmembrane helix</keyword>
<dbReference type="AlphaFoldDB" id="A0AAU2H421"/>
<dbReference type="PANTHER" id="PTHR34512:SF30">
    <property type="entry name" value="OUTER MEMBRANE PROTEIN ASSEMBLY FACTOR BAMB"/>
    <property type="match status" value="1"/>
</dbReference>
<dbReference type="InterPro" id="IPR015943">
    <property type="entry name" value="WD40/YVTN_repeat-like_dom_sf"/>
</dbReference>
<dbReference type="PANTHER" id="PTHR34512">
    <property type="entry name" value="CELL SURFACE PROTEIN"/>
    <property type="match status" value="1"/>
</dbReference>
<feature type="region of interest" description="Disordered" evidence="1">
    <location>
        <begin position="1"/>
        <end position="123"/>
    </location>
</feature>
<feature type="compositionally biased region" description="Basic and acidic residues" evidence="1">
    <location>
        <begin position="179"/>
        <end position="194"/>
    </location>
</feature>
<name>A0AAU2H421_9ACTN</name>
<protein>
    <submittedName>
        <fullName evidence="4">PQQ-binding-like beta-propeller repeat protein</fullName>
    </submittedName>
</protein>
<dbReference type="InterPro" id="IPR011047">
    <property type="entry name" value="Quinoprotein_ADH-like_sf"/>
</dbReference>
<evidence type="ECO:0000259" key="3">
    <source>
        <dbReference type="Pfam" id="PF13360"/>
    </source>
</evidence>
<keyword evidence="2" id="KW-0812">Transmembrane</keyword>
<sequence length="598" mass="62001">MTQPPSQQPPQGGFGAPTNPPAGAPTPPGQPPQMPPPPAGPPPAGPPPAMPPAPPQGAPAYGYPQAPGAQPGYGYPQAPGQPGPYAQQPGPYAQQSPYGGYPTQPQYPGAPMPEQPGGGRNPFKGKPAVIVAAAVAGLLVVGGGVYFATKGGDGDKKPEAKKSQAVQPTGSPTTGTGDGKGDGRAGGDDLNAGRKDGEAKVWLQENATQLTQNGAEQSGPWVIGDTVVKAMYKEVIGYSVTDGKQKWSVPLGAPLCGAPHQTTADGKIVLGVQENNTKNAKCNQLQQVDLAAGKAGWKVPVPSENTFDIMTSFDMAISGNTVAVARMGGVSGFSVVDGKKVFGQERSGNCRADAFAGGARLIAAGSCTVGGDTLGIDQIQELDATTGKPKWTKQFPKGWKVSRVFSAEPLVVYLTNKEKKQFNISTFKPDGSLRSELSSKDSFQPECGWAIMDRDLQGCLGTAADANTLYLPTEPKRSTGESYGRTNEVVAFDLNTGKEKWRSTAGAARTMLPLSVENGKLLAYIAPTTEQGGAVGEIAATGGQPKIVLQNPTSTASIENGFFSKHVAYRDGRLFILNGRVSSPKGDTKEKALMGFGN</sequence>
<evidence type="ECO:0000313" key="4">
    <source>
        <dbReference type="EMBL" id="WTU41960.1"/>
    </source>
</evidence>
<feature type="compositionally biased region" description="Pro residues" evidence="1">
    <location>
        <begin position="18"/>
        <end position="57"/>
    </location>
</feature>
<organism evidence="4">
    <name type="scientific">Streptomyces sp. NBC_00060</name>
    <dbReference type="NCBI Taxonomy" id="2975636"/>
    <lineage>
        <taxon>Bacteria</taxon>
        <taxon>Bacillati</taxon>
        <taxon>Actinomycetota</taxon>
        <taxon>Actinomycetes</taxon>
        <taxon>Kitasatosporales</taxon>
        <taxon>Streptomycetaceae</taxon>
        <taxon>Streptomyces</taxon>
    </lineage>
</organism>
<accession>A0AAU2H421</accession>
<feature type="transmembrane region" description="Helical" evidence="2">
    <location>
        <begin position="128"/>
        <end position="148"/>
    </location>
</feature>
<feature type="domain" description="Pyrrolo-quinoline quinone repeat" evidence="3">
    <location>
        <begin position="199"/>
        <end position="342"/>
    </location>
</feature>
<feature type="region of interest" description="Disordered" evidence="1">
    <location>
        <begin position="149"/>
        <end position="194"/>
    </location>
</feature>